<keyword evidence="1" id="KW-0472">Membrane</keyword>
<evidence type="ECO:0000313" key="3">
    <source>
        <dbReference type="Proteomes" id="UP000607559"/>
    </source>
</evidence>
<dbReference type="AlphaFoldDB" id="A0A8J2UE18"/>
<dbReference type="SUPFAM" id="SSF55486">
    <property type="entry name" value="Metalloproteases ('zincins'), catalytic domain"/>
    <property type="match status" value="1"/>
</dbReference>
<comment type="caution">
    <text evidence="2">The sequence shown here is derived from an EMBL/GenBank/DDBJ whole genome shotgun (WGS) entry which is preliminary data.</text>
</comment>
<reference evidence="2" key="1">
    <citation type="journal article" date="2014" name="Int. J. Syst. Evol. Microbiol.">
        <title>Complete genome sequence of Corynebacterium casei LMG S-19264T (=DSM 44701T), isolated from a smear-ripened cheese.</title>
        <authorList>
            <consortium name="US DOE Joint Genome Institute (JGI-PGF)"/>
            <person name="Walter F."/>
            <person name="Albersmeier A."/>
            <person name="Kalinowski J."/>
            <person name="Ruckert C."/>
        </authorList>
    </citation>
    <scope>NUCLEOTIDE SEQUENCE</scope>
    <source>
        <strain evidence="2">CGMCC 1.15448</strain>
    </source>
</reference>
<dbReference type="GO" id="GO:0005829">
    <property type="term" value="C:cytosol"/>
    <property type="evidence" value="ECO:0007669"/>
    <property type="project" value="TreeGrafter"/>
</dbReference>
<evidence type="ECO:0008006" key="4">
    <source>
        <dbReference type="Google" id="ProtNLM"/>
    </source>
</evidence>
<dbReference type="InterPro" id="IPR010384">
    <property type="entry name" value="MtfA_fam"/>
</dbReference>
<dbReference type="Gene3D" id="3.40.390.10">
    <property type="entry name" value="Collagenase (Catalytic Domain)"/>
    <property type="match status" value="1"/>
</dbReference>
<dbReference type="InterPro" id="IPR042252">
    <property type="entry name" value="MtfA_N"/>
</dbReference>
<keyword evidence="3" id="KW-1185">Reference proteome</keyword>
<dbReference type="EMBL" id="BMJC01000003">
    <property type="protein sequence ID" value="GGB04872.1"/>
    <property type="molecule type" value="Genomic_DNA"/>
</dbReference>
<dbReference type="RefSeq" id="WP_188933097.1">
    <property type="nucleotide sequence ID" value="NZ_BMJC01000003.1"/>
</dbReference>
<reference evidence="2" key="2">
    <citation type="submission" date="2020-09" db="EMBL/GenBank/DDBJ databases">
        <authorList>
            <person name="Sun Q."/>
            <person name="Zhou Y."/>
        </authorList>
    </citation>
    <scope>NUCLEOTIDE SEQUENCE</scope>
    <source>
        <strain evidence="2">CGMCC 1.15448</strain>
    </source>
</reference>
<keyword evidence="1" id="KW-0812">Transmembrane</keyword>
<name>A0A8J2UE18_9BACT</name>
<dbReference type="GO" id="GO:0008237">
    <property type="term" value="F:metallopeptidase activity"/>
    <property type="evidence" value="ECO:0007669"/>
    <property type="project" value="InterPro"/>
</dbReference>
<sequence>MPLDAFYMAVILILAALLVWGCRLFLARMRKKRLSRVYEAKHKDYDSLLARYNPYYRSLSRTGRERFLKRVLRFMEAKKFEYIDMEPEERMPLLISAAAVQLTFGLQHYRLDYFRTIHILKDKYRFGLYNMPFEGHVSEDGIYLSWNHFIREFADYGDGQNVGLHEMAHALTYVNFTVQDGRDNTFHDHFTEFSAVARPIFERMQAGETNMLDPYAATNYQEFWAVCIETFFERPTPFKRQMPELYFSLCSLLNQDPLTPHKVLNINMMSSGDANDPVARTAS</sequence>
<proteinExistence type="predicted"/>
<gene>
    <name evidence="2" type="ORF">GCM10011511_30250</name>
</gene>
<dbReference type="Gene3D" id="1.10.472.150">
    <property type="entry name" value="Glucose-regulated metallo-peptidase M90, N-terminal domain"/>
    <property type="match status" value="1"/>
</dbReference>
<organism evidence="2 3">
    <name type="scientific">Puia dinghuensis</name>
    <dbReference type="NCBI Taxonomy" id="1792502"/>
    <lineage>
        <taxon>Bacteria</taxon>
        <taxon>Pseudomonadati</taxon>
        <taxon>Bacteroidota</taxon>
        <taxon>Chitinophagia</taxon>
        <taxon>Chitinophagales</taxon>
        <taxon>Chitinophagaceae</taxon>
        <taxon>Puia</taxon>
    </lineage>
</organism>
<accession>A0A8J2UE18</accession>
<dbReference type="Proteomes" id="UP000607559">
    <property type="component" value="Unassembled WGS sequence"/>
</dbReference>
<protein>
    <recommendedName>
        <fullName evidence="4">Zinc-dependent peptidase</fullName>
    </recommendedName>
</protein>
<dbReference type="GO" id="GO:0004177">
    <property type="term" value="F:aminopeptidase activity"/>
    <property type="evidence" value="ECO:0007669"/>
    <property type="project" value="TreeGrafter"/>
</dbReference>
<dbReference type="InterPro" id="IPR024079">
    <property type="entry name" value="MetalloPept_cat_dom_sf"/>
</dbReference>
<evidence type="ECO:0000256" key="1">
    <source>
        <dbReference type="SAM" id="Phobius"/>
    </source>
</evidence>
<keyword evidence="1" id="KW-1133">Transmembrane helix</keyword>
<dbReference type="PANTHER" id="PTHR30164:SF2">
    <property type="entry name" value="PROTEIN MTFA"/>
    <property type="match status" value="1"/>
</dbReference>
<feature type="transmembrane region" description="Helical" evidence="1">
    <location>
        <begin position="6"/>
        <end position="26"/>
    </location>
</feature>
<dbReference type="Pfam" id="PF06167">
    <property type="entry name" value="Peptidase_M90"/>
    <property type="match status" value="1"/>
</dbReference>
<dbReference type="CDD" id="cd20170">
    <property type="entry name" value="Peptidase_M90-like"/>
    <property type="match status" value="1"/>
</dbReference>
<dbReference type="PANTHER" id="PTHR30164">
    <property type="entry name" value="MTFA PEPTIDASE"/>
    <property type="match status" value="1"/>
</dbReference>
<evidence type="ECO:0000313" key="2">
    <source>
        <dbReference type="EMBL" id="GGB04872.1"/>
    </source>
</evidence>